<dbReference type="PANTHER" id="PTHR30537">
    <property type="entry name" value="HTH-TYPE TRANSCRIPTIONAL REGULATOR"/>
    <property type="match status" value="1"/>
</dbReference>
<gene>
    <name evidence="6" type="ORF">KSS90_13090</name>
</gene>
<reference evidence="6 7" key="1">
    <citation type="journal article" date="2021" name="Microorganisms">
        <title>The Ever-Expanding Pseudomonas Genus: Description of 43 New Species and Partition of the Pseudomonas putida Group.</title>
        <authorList>
            <person name="Girard L."/>
            <person name="Lood C."/>
            <person name="Hofte M."/>
            <person name="Vandamme P."/>
            <person name="Rokni-Zadeh H."/>
            <person name="van Noort V."/>
            <person name="Lavigne R."/>
            <person name="De Mot R."/>
        </authorList>
    </citation>
    <scope>NUCLEOTIDE SEQUENCE [LARGE SCALE GENOMIC DNA]</scope>
    <source>
        <strain evidence="6 7">COW77</strain>
    </source>
</reference>
<dbReference type="RefSeq" id="WP_217865877.1">
    <property type="nucleotide sequence ID" value="NZ_CP077077.1"/>
</dbReference>
<dbReference type="Proteomes" id="UP000824010">
    <property type="component" value="Chromosome"/>
</dbReference>
<name>A0ABX8NDY2_9PSED</name>
<accession>A0ABX8NDY2</accession>
<keyword evidence="3" id="KW-0238">DNA-binding</keyword>
<evidence type="ECO:0000259" key="5">
    <source>
        <dbReference type="PROSITE" id="PS50931"/>
    </source>
</evidence>
<proteinExistence type="inferred from homology"/>
<dbReference type="InterPro" id="IPR005119">
    <property type="entry name" value="LysR_subst-bd"/>
</dbReference>
<keyword evidence="7" id="KW-1185">Reference proteome</keyword>
<dbReference type="Pfam" id="PF00126">
    <property type="entry name" value="HTH_1"/>
    <property type="match status" value="1"/>
</dbReference>
<dbReference type="InterPro" id="IPR000847">
    <property type="entry name" value="LysR_HTH_N"/>
</dbReference>
<keyword evidence="2" id="KW-0805">Transcription regulation</keyword>
<evidence type="ECO:0000256" key="2">
    <source>
        <dbReference type="ARBA" id="ARBA00023015"/>
    </source>
</evidence>
<dbReference type="Pfam" id="PF03466">
    <property type="entry name" value="LysR_substrate"/>
    <property type="match status" value="1"/>
</dbReference>
<sequence>MFSSLPLNALRSFEAAARLTSFKAAAEELSVTPAAISHQVKVLETRLGTLLFERSAQGVRLTEPGEQLYRQVHGALLDISRSLEYFLPGTASQSLTLSTTPGLAAAWLIPRLGDFYRAFEALNLRIDTGNELVDLLRDSSIDLAIRAVSHTDPKLFNLPLMEERFAVYAAPAVLAAMAVEQLQLIDLRWQVPQGCSISWQLWCEAAGCQDWLERARMREFDDEHFALSAAVAGQGLVLASNVLVADSVQRGELAAFRPDVSLPGPRYMAVCVPGRERQPHMKALLAWLAEAAAATMTEASQVPFSLSS</sequence>
<dbReference type="PROSITE" id="PS50931">
    <property type="entry name" value="HTH_LYSR"/>
    <property type="match status" value="1"/>
</dbReference>
<evidence type="ECO:0000256" key="4">
    <source>
        <dbReference type="ARBA" id="ARBA00023163"/>
    </source>
</evidence>
<comment type="similarity">
    <text evidence="1">Belongs to the LysR transcriptional regulatory family.</text>
</comment>
<evidence type="ECO:0000313" key="6">
    <source>
        <dbReference type="EMBL" id="QXH54317.1"/>
    </source>
</evidence>
<feature type="domain" description="HTH lysR-type" evidence="5">
    <location>
        <begin position="5"/>
        <end position="62"/>
    </location>
</feature>
<evidence type="ECO:0000256" key="1">
    <source>
        <dbReference type="ARBA" id="ARBA00009437"/>
    </source>
</evidence>
<evidence type="ECO:0000313" key="7">
    <source>
        <dbReference type="Proteomes" id="UP000824010"/>
    </source>
</evidence>
<organism evidence="6 7">
    <name type="scientific">Pseudomonas maumuensis</name>
    <dbReference type="NCBI Taxonomy" id="2842354"/>
    <lineage>
        <taxon>Bacteria</taxon>
        <taxon>Pseudomonadati</taxon>
        <taxon>Pseudomonadota</taxon>
        <taxon>Gammaproteobacteria</taxon>
        <taxon>Pseudomonadales</taxon>
        <taxon>Pseudomonadaceae</taxon>
        <taxon>Pseudomonas</taxon>
    </lineage>
</organism>
<keyword evidence="4" id="KW-0804">Transcription</keyword>
<dbReference type="EMBL" id="CP077077">
    <property type="protein sequence ID" value="QXH54317.1"/>
    <property type="molecule type" value="Genomic_DNA"/>
</dbReference>
<protein>
    <submittedName>
        <fullName evidence="6">LysR family transcriptional regulator</fullName>
    </submittedName>
</protein>
<dbReference type="InterPro" id="IPR058163">
    <property type="entry name" value="LysR-type_TF_proteobact-type"/>
</dbReference>
<evidence type="ECO:0000256" key="3">
    <source>
        <dbReference type="ARBA" id="ARBA00023125"/>
    </source>
</evidence>
<dbReference type="PANTHER" id="PTHR30537:SF26">
    <property type="entry name" value="GLYCINE CLEAVAGE SYSTEM TRANSCRIPTIONAL ACTIVATOR"/>
    <property type="match status" value="1"/>
</dbReference>